<comment type="subcellular location">
    <subcellularLocation>
        <location evidence="1">Periplasm</location>
    </subcellularLocation>
</comment>
<dbReference type="PROSITE" id="PS51257">
    <property type="entry name" value="PROKAR_LIPOPROTEIN"/>
    <property type="match status" value="1"/>
</dbReference>
<dbReference type="Gene3D" id="3.40.190.10">
    <property type="entry name" value="Periplasmic binding protein-like II"/>
    <property type="match status" value="2"/>
</dbReference>
<accession>A0A841U2U4</accession>
<organism evidence="5 6">
    <name type="scientific">Cohnella xylanilytica</name>
    <dbReference type="NCBI Taxonomy" id="557555"/>
    <lineage>
        <taxon>Bacteria</taxon>
        <taxon>Bacillati</taxon>
        <taxon>Bacillota</taxon>
        <taxon>Bacilli</taxon>
        <taxon>Bacillales</taxon>
        <taxon>Paenibacillaceae</taxon>
        <taxon>Cohnella</taxon>
    </lineage>
</organism>
<evidence type="ECO:0000256" key="4">
    <source>
        <dbReference type="SAM" id="SignalP"/>
    </source>
</evidence>
<name>A0A841U2U4_9BACL</name>
<evidence type="ECO:0000313" key="6">
    <source>
        <dbReference type="Proteomes" id="UP000553776"/>
    </source>
</evidence>
<proteinExistence type="inferred from homology"/>
<evidence type="ECO:0000256" key="3">
    <source>
        <dbReference type="ARBA" id="ARBA00022729"/>
    </source>
</evidence>
<protein>
    <submittedName>
        <fullName evidence="5">ABC transporter substrate-binding protein</fullName>
    </submittedName>
</protein>
<dbReference type="RefSeq" id="WP_185139013.1">
    <property type="nucleotide sequence ID" value="NZ_BORM01000018.1"/>
</dbReference>
<evidence type="ECO:0000256" key="2">
    <source>
        <dbReference type="ARBA" id="ARBA00010742"/>
    </source>
</evidence>
<feature type="chain" id="PRO_5038657393" evidence="4">
    <location>
        <begin position="23"/>
        <end position="343"/>
    </location>
</feature>
<keyword evidence="3 4" id="KW-0732">Signal</keyword>
<feature type="signal peptide" evidence="4">
    <location>
        <begin position="1"/>
        <end position="22"/>
    </location>
</feature>
<reference evidence="5 6" key="1">
    <citation type="submission" date="2020-08" db="EMBL/GenBank/DDBJ databases">
        <title>Cohnella phylogeny.</title>
        <authorList>
            <person name="Dunlap C."/>
        </authorList>
    </citation>
    <scope>NUCLEOTIDE SEQUENCE [LARGE SCALE GENOMIC DNA]</scope>
    <source>
        <strain evidence="5 6">DSM 25239</strain>
    </source>
</reference>
<keyword evidence="6" id="KW-1185">Reference proteome</keyword>
<dbReference type="Proteomes" id="UP000553776">
    <property type="component" value="Unassembled WGS sequence"/>
</dbReference>
<dbReference type="EMBL" id="JACJVR010000110">
    <property type="protein sequence ID" value="MBB6695057.1"/>
    <property type="molecule type" value="Genomic_DNA"/>
</dbReference>
<dbReference type="SUPFAM" id="SSF53850">
    <property type="entry name" value="Periplasmic binding protein-like II"/>
    <property type="match status" value="1"/>
</dbReference>
<evidence type="ECO:0000256" key="1">
    <source>
        <dbReference type="ARBA" id="ARBA00004418"/>
    </source>
</evidence>
<comment type="similarity">
    <text evidence="2">Belongs to the bacterial solute-binding protein SsuA/TauA family.</text>
</comment>
<dbReference type="PANTHER" id="PTHR30024:SF47">
    <property type="entry name" value="TAURINE-BINDING PERIPLASMIC PROTEIN"/>
    <property type="match status" value="1"/>
</dbReference>
<evidence type="ECO:0000313" key="5">
    <source>
        <dbReference type="EMBL" id="MBB6695057.1"/>
    </source>
</evidence>
<sequence length="343" mass="36309">MKKKWSLMAVTGLTIAMLTACGGGNNGNSASGSDASSSPSASAGSSAPAQTETLSFKMGVEPWVGYAPWWIAAEQGIFKKHGLDVTVVNFNQDSDINAAFAADNIKVANIATHTAIKMVGNNGLALNGIILLDESKKADAILAAGKAQSIADLKGKKVAFEEGTTSDLLLRQALADNNMTIDDVQVVYMPASDAGLALLSGKVDAAVTYEPYISTVKAKGDVQLIYSGENAPGLISDLTVIKSDYLTEHPGVKDQLKQVWDETMAYWEANKDAGNKIIAEKSGIDVAELPVILEGLSYFTSADQAKLADSGEFLKTATNIQGILTNQKVLDKQVDLNQMFQLK</sequence>
<comment type="caution">
    <text evidence="5">The sequence shown here is derived from an EMBL/GenBank/DDBJ whole genome shotgun (WGS) entry which is preliminary data.</text>
</comment>
<dbReference type="Pfam" id="PF13379">
    <property type="entry name" value="NMT1_2"/>
    <property type="match status" value="1"/>
</dbReference>
<gene>
    <name evidence="5" type="ORF">H7B90_27045</name>
</gene>
<dbReference type="GO" id="GO:0042597">
    <property type="term" value="C:periplasmic space"/>
    <property type="evidence" value="ECO:0007669"/>
    <property type="project" value="UniProtKB-SubCell"/>
</dbReference>
<dbReference type="AlphaFoldDB" id="A0A841U2U4"/>
<dbReference type="PANTHER" id="PTHR30024">
    <property type="entry name" value="ALIPHATIC SULFONATES-BINDING PROTEIN-RELATED"/>
    <property type="match status" value="1"/>
</dbReference>